<dbReference type="KEGG" id="vpo:Kpol_1066p16"/>
<dbReference type="PANTHER" id="PTHR31223:SF70">
    <property type="entry name" value="LOG FAMILY PROTEIN YJL055W"/>
    <property type="match status" value="1"/>
</dbReference>
<dbReference type="Proteomes" id="UP000000267">
    <property type="component" value="Unassembled WGS sequence"/>
</dbReference>
<organism evidence="2">
    <name type="scientific">Vanderwaltozyma polyspora (strain ATCC 22028 / DSM 70294 / BCRC 21397 / CBS 2163 / NBRC 10782 / NRRL Y-8283 / UCD 57-17)</name>
    <name type="common">Kluyveromyces polysporus</name>
    <dbReference type="NCBI Taxonomy" id="436907"/>
    <lineage>
        <taxon>Eukaryota</taxon>
        <taxon>Fungi</taxon>
        <taxon>Dikarya</taxon>
        <taxon>Ascomycota</taxon>
        <taxon>Saccharomycotina</taxon>
        <taxon>Saccharomycetes</taxon>
        <taxon>Saccharomycetales</taxon>
        <taxon>Saccharomycetaceae</taxon>
        <taxon>Vanderwaltozyma</taxon>
    </lineage>
</organism>
<evidence type="ECO:0000313" key="2">
    <source>
        <dbReference type="Proteomes" id="UP000000267"/>
    </source>
</evidence>
<dbReference type="HOGENOM" id="CLU_058336_1_1_1"/>
<gene>
    <name evidence="1" type="ORF">Kpol_1066p16</name>
</gene>
<sequence>MTNTLNIDSVCVYCGSSFGNGEKFTEQATRLGELLHKNGWRLVYGGGTTGLMGTIAKATMGPNCDGNVLGIIPDALVSKEMTEDSKNKIDNLNEDLKKSVENHHGSSPISSEYGRTVIVSDMHTRKRLMADESNAFVAMPGGFGTLEEIMECITWSQLGIHSKPIVLFNMDGFYDSLLQFIENSIQCGFISATNGNIIQVATTAEEVIEKLQSYIVPEGRFALDWSINCQGEHELNGN</sequence>
<dbReference type="eggNOG" id="ENOG502QSR9">
    <property type="taxonomic scope" value="Eukaryota"/>
</dbReference>
<dbReference type="InterPro" id="IPR031100">
    <property type="entry name" value="LOG_fam"/>
</dbReference>
<dbReference type="GO" id="GO:0014074">
    <property type="term" value="P:response to purine-containing compound"/>
    <property type="evidence" value="ECO:0007669"/>
    <property type="project" value="EnsemblFungi"/>
</dbReference>
<dbReference type="GeneID" id="5544628"/>
<dbReference type="FunFam" id="3.40.50.450:FF:000018">
    <property type="entry name" value="Lysine decarboxylase-like protein"/>
    <property type="match status" value="1"/>
</dbReference>
<dbReference type="NCBIfam" id="TIGR00730">
    <property type="entry name" value="Rossman fold protein, TIGR00730 family"/>
    <property type="match status" value="1"/>
</dbReference>
<dbReference type="InParanoid" id="A7TMN8"/>
<evidence type="ECO:0008006" key="3">
    <source>
        <dbReference type="Google" id="ProtNLM"/>
    </source>
</evidence>
<accession>A7TMN8</accession>
<dbReference type="OrthoDB" id="414463at2759"/>
<dbReference type="RefSeq" id="XP_001644310.1">
    <property type="nucleotide sequence ID" value="XM_001644260.1"/>
</dbReference>
<dbReference type="Pfam" id="PF03641">
    <property type="entry name" value="Lysine_decarbox"/>
    <property type="match status" value="1"/>
</dbReference>
<dbReference type="AlphaFoldDB" id="A7TMN8"/>
<dbReference type="GO" id="GO:0005829">
    <property type="term" value="C:cytosol"/>
    <property type="evidence" value="ECO:0007669"/>
    <property type="project" value="TreeGrafter"/>
</dbReference>
<keyword evidence="2" id="KW-1185">Reference proteome</keyword>
<dbReference type="GO" id="GO:0016799">
    <property type="term" value="F:hydrolase activity, hydrolyzing N-glycosyl compounds"/>
    <property type="evidence" value="ECO:0007669"/>
    <property type="project" value="TreeGrafter"/>
</dbReference>
<dbReference type="FunCoup" id="A7TMN8">
    <property type="interactions" value="416"/>
</dbReference>
<dbReference type="PANTHER" id="PTHR31223">
    <property type="entry name" value="LOG FAMILY PROTEIN YJL055W"/>
    <property type="match status" value="1"/>
</dbReference>
<name>A7TMN8_VANPO</name>
<dbReference type="STRING" id="436907.A7TMN8"/>
<dbReference type="PhylomeDB" id="A7TMN8"/>
<protein>
    <recommendedName>
        <fullName evidence="3">Cytokinin riboside 5'-monophosphate phosphoribohydrolase</fullName>
    </recommendedName>
</protein>
<evidence type="ECO:0000313" key="1">
    <source>
        <dbReference type="EMBL" id="EDO16452.1"/>
    </source>
</evidence>
<dbReference type="OMA" id="MDELWEA"/>
<dbReference type="EMBL" id="DS480424">
    <property type="protein sequence ID" value="EDO16452.1"/>
    <property type="molecule type" value="Genomic_DNA"/>
</dbReference>
<dbReference type="Gene3D" id="3.40.50.450">
    <property type="match status" value="1"/>
</dbReference>
<dbReference type="InterPro" id="IPR005269">
    <property type="entry name" value="LOG"/>
</dbReference>
<reference evidence="1 2" key="1">
    <citation type="journal article" date="2007" name="Proc. Natl. Acad. Sci. U.S.A.">
        <title>Independent sorting-out of thousands of duplicated gene pairs in two yeast species descended from a whole-genome duplication.</title>
        <authorList>
            <person name="Scannell D.R."/>
            <person name="Frank A.C."/>
            <person name="Conant G.C."/>
            <person name="Byrne K.P."/>
            <person name="Woolfit M."/>
            <person name="Wolfe K.H."/>
        </authorList>
    </citation>
    <scope>NUCLEOTIDE SEQUENCE [LARGE SCALE GENOMIC DNA]</scope>
    <source>
        <strain evidence="2">ATCC 22028 / DSM 70294 / BCRC 21397 / CBS 2163 / NBRC 10782 / NRRL Y-8283 / UCD 57-17</strain>
    </source>
</reference>
<dbReference type="GO" id="GO:0009691">
    <property type="term" value="P:cytokinin biosynthetic process"/>
    <property type="evidence" value="ECO:0007669"/>
    <property type="project" value="InterPro"/>
</dbReference>
<dbReference type="SUPFAM" id="SSF102405">
    <property type="entry name" value="MCP/YpsA-like"/>
    <property type="match status" value="1"/>
</dbReference>
<proteinExistence type="predicted"/>